<dbReference type="InterPro" id="IPR029033">
    <property type="entry name" value="His_PPase_superfam"/>
</dbReference>
<dbReference type="EMBL" id="JBHMEZ010000012">
    <property type="protein sequence ID" value="MFB9054246.1"/>
    <property type="molecule type" value="Genomic_DNA"/>
</dbReference>
<organism evidence="1 2">
    <name type="scientific">Formosa undariae</name>
    <dbReference type="NCBI Taxonomy" id="1325436"/>
    <lineage>
        <taxon>Bacteria</taxon>
        <taxon>Pseudomonadati</taxon>
        <taxon>Bacteroidota</taxon>
        <taxon>Flavobacteriia</taxon>
        <taxon>Flavobacteriales</taxon>
        <taxon>Flavobacteriaceae</taxon>
        <taxon>Formosa</taxon>
    </lineage>
</organism>
<dbReference type="Proteomes" id="UP001589605">
    <property type="component" value="Unassembled WGS sequence"/>
</dbReference>
<dbReference type="RefSeq" id="WP_382383743.1">
    <property type="nucleotide sequence ID" value="NZ_JBHMEZ010000012.1"/>
</dbReference>
<evidence type="ECO:0000313" key="1">
    <source>
        <dbReference type="EMBL" id="MFB9054246.1"/>
    </source>
</evidence>
<dbReference type="Gene3D" id="3.40.50.1240">
    <property type="entry name" value="Phosphoglycerate mutase-like"/>
    <property type="match status" value="1"/>
</dbReference>
<evidence type="ECO:0000313" key="2">
    <source>
        <dbReference type="Proteomes" id="UP001589605"/>
    </source>
</evidence>
<dbReference type="SUPFAM" id="SSF53254">
    <property type="entry name" value="Phosphoglycerate mutase-like"/>
    <property type="match status" value="1"/>
</dbReference>
<accession>A0ABV5F473</accession>
<comment type="caution">
    <text evidence="1">The sequence shown here is derived from an EMBL/GenBank/DDBJ whole genome shotgun (WGS) entry which is preliminary data.</text>
</comment>
<dbReference type="PANTHER" id="PTHR47623:SF1">
    <property type="entry name" value="OS09G0287300 PROTEIN"/>
    <property type="match status" value="1"/>
</dbReference>
<dbReference type="InterPro" id="IPR013078">
    <property type="entry name" value="His_Pase_superF_clade-1"/>
</dbReference>
<gene>
    <name evidence="1" type="ORF">ACFFVB_14255</name>
</gene>
<protein>
    <submittedName>
        <fullName evidence="1">Histidine phosphatase family protein</fullName>
    </submittedName>
</protein>
<reference evidence="1 2" key="1">
    <citation type="submission" date="2024-09" db="EMBL/GenBank/DDBJ databases">
        <authorList>
            <person name="Sun Q."/>
            <person name="Mori K."/>
        </authorList>
    </citation>
    <scope>NUCLEOTIDE SEQUENCE [LARGE SCALE GENOMIC DNA]</scope>
    <source>
        <strain evidence="1 2">CECT 8286</strain>
    </source>
</reference>
<proteinExistence type="predicted"/>
<dbReference type="PANTHER" id="PTHR47623">
    <property type="entry name" value="OS09G0287300 PROTEIN"/>
    <property type="match status" value="1"/>
</dbReference>
<keyword evidence="2" id="KW-1185">Reference proteome</keyword>
<sequence length="163" mass="18800">MKTVVLIRHGKSSWKYNVNDRERPLKKVGIQNTIKVCNQFKINSEIQLQNVFSSPAKRARDTCDLFIQTYNATQEFNVEINEDLYDFDGASLKHFIKSLDNDLDTVFIFGHNNAFNNFVNTFGDVYIENVPTSGLVNLEFDINNWSDLKPGVLKLKLFPKALY</sequence>
<dbReference type="Pfam" id="PF00300">
    <property type="entry name" value="His_Phos_1"/>
    <property type="match status" value="1"/>
</dbReference>
<name>A0ABV5F473_9FLAO</name>
<dbReference type="CDD" id="cd07040">
    <property type="entry name" value="HP"/>
    <property type="match status" value="1"/>
</dbReference>